<evidence type="ECO:0000313" key="2">
    <source>
        <dbReference type="Proteomes" id="UP000001542"/>
    </source>
</evidence>
<keyword evidence="2" id="KW-1185">Reference proteome</keyword>
<organism evidence="1 2">
    <name type="scientific">Trichomonas vaginalis (strain ATCC PRA-98 / G3)</name>
    <dbReference type="NCBI Taxonomy" id="412133"/>
    <lineage>
        <taxon>Eukaryota</taxon>
        <taxon>Metamonada</taxon>
        <taxon>Parabasalia</taxon>
        <taxon>Trichomonadida</taxon>
        <taxon>Trichomonadidae</taxon>
        <taxon>Trichomonas</taxon>
    </lineage>
</organism>
<evidence type="ECO:0000313" key="1">
    <source>
        <dbReference type="EMBL" id="EAX96735.1"/>
    </source>
</evidence>
<evidence type="ECO:0008006" key="3">
    <source>
        <dbReference type="Google" id="ProtNLM"/>
    </source>
</evidence>
<protein>
    <recommendedName>
        <fullName evidence="3">Importin N-terminal domain-containing protein</fullName>
    </recommendedName>
</protein>
<name>A2FEE8_TRIV3</name>
<dbReference type="Proteomes" id="UP000001542">
    <property type="component" value="Unassembled WGS sequence"/>
</dbReference>
<dbReference type="VEuPathDB" id="TrichDB:TVAG_075410"/>
<dbReference type="SUPFAM" id="SSF48371">
    <property type="entry name" value="ARM repeat"/>
    <property type="match status" value="1"/>
</dbReference>
<dbReference type="SMR" id="A2FEE8"/>
<dbReference type="InterPro" id="IPR011989">
    <property type="entry name" value="ARM-like"/>
</dbReference>
<gene>
    <name evidence="1" type="ORF">TVAG_075410</name>
</gene>
<reference evidence="1" key="2">
    <citation type="journal article" date="2007" name="Science">
        <title>Draft genome sequence of the sexually transmitted pathogen Trichomonas vaginalis.</title>
        <authorList>
            <person name="Carlton J.M."/>
            <person name="Hirt R.P."/>
            <person name="Silva J.C."/>
            <person name="Delcher A.L."/>
            <person name="Schatz M."/>
            <person name="Zhao Q."/>
            <person name="Wortman J.R."/>
            <person name="Bidwell S.L."/>
            <person name="Alsmark U.C.M."/>
            <person name="Besteiro S."/>
            <person name="Sicheritz-Ponten T."/>
            <person name="Noel C.J."/>
            <person name="Dacks J.B."/>
            <person name="Foster P.G."/>
            <person name="Simillion C."/>
            <person name="Van de Peer Y."/>
            <person name="Miranda-Saavedra D."/>
            <person name="Barton G.J."/>
            <person name="Westrop G.D."/>
            <person name="Mueller S."/>
            <person name="Dessi D."/>
            <person name="Fiori P.L."/>
            <person name="Ren Q."/>
            <person name="Paulsen I."/>
            <person name="Zhang H."/>
            <person name="Bastida-Corcuera F.D."/>
            <person name="Simoes-Barbosa A."/>
            <person name="Brown M.T."/>
            <person name="Hayes R.D."/>
            <person name="Mukherjee M."/>
            <person name="Okumura C.Y."/>
            <person name="Schneider R."/>
            <person name="Smith A.J."/>
            <person name="Vanacova S."/>
            <person name="Villalvazo M."/>
            <person name="Haas B.J."/>
            <person name="Pertea M."/>
            <person name="Feldblyum T.V."/>
            <person name="Utterback T.R."/>
            <person name="Shu C.L."/>
            <person name="Osoegawa K."/>
            <person name="de Jong P.J."/>
            <person name="Hrdy I."/>
            <person name="Horvathova L."/>
            <person name="Zubacova Z."/>
            <person name="Dolezal P."/>
            <person name="Malik S.B."/>
            <person name="Logsdon J.M. Jr."/>
            <person name="Henze K."/>
            <person name="Gupta A."/>
            <person name="Wang C.C."/>
            <person name="Dunne R.L."/>
            <person name="Upcroft J.A."/>
            <person name="Upcroft P."/>
            <person name="White O."/>
            <person name="Salzberg S.L."/>
            <person name="Tang P."/>
            <person name="Chiu C.-H."/>
            <person name="Lee Y.-S."/>
            <person name="Embley T.M."/>
            <person name="Coombs G.H."/>
            <person name="Mottram J.C."/>
            <person name="Tachezy J."/>
            <person name="Fraser-Liggett C.M."/>
            <person name="Johnson P.J."/>
        </authorList>
    </citation>
    <scope>NUCLEOTIDE SEQUENCE [LARGE SCALE GENOMIC DNA]</scope>
    <source>
        <strain evidence="1">G3</strain>
    </source>
</reference>
<reference evidence="1" key="1">
    <citation type="submission" date="2006-10" db="EMBL/GenBank/DDBJ databases">
        <authorList>
            <person name="Amadeo P."/>
            <person name="Zhao Q."/>
            <person name="Wortman J."/>
            <person name="Fraser-Liggett C."/>
            <person name="Carlton J."/>
        </authorList>
    </citation>
    <scope>NUCLEOTIDE SEQUENCE</scope>
    <source>
        <strain evidence="1">G3</strain>
    </source>
</reference>
<accession>A2FEE8</accession>
<sequence>MSPTTQADVRDANLQEIQAFESSAESLLTVYEYLEKSTDISVKKWVVPMLKRMLMAHWESFEENDEVKEQFKNLSLRVISANQKHEFLSQFLYATLPIIKTEIDSWPEIFGVISNLVEQPSKEAHLCAIEIINAVSPHMAVTDAEQNSGFIINVFQTQYESGDADRIRAASEMLAVYFNISGLDLSPYGGIFEAFFNLYIKPNDTIMPIYKNLSDSLEKALSIDNLPYQAEDVLKGLLDFLETEGLTSEMHKNIFIPINALLLFNPSICEESLETLLQIVYNYATAAFEETNFYDNDNLTSIASTTATIASNGVQSFFETLMSVIGTPSSKEQAVAALAMIYYSQDSLGSETNKYLKDAILLPIKFMQELQDPFVVEAVLITLADAAMLLHETQNELGDAIVETVLPFISSEYEDGILTPALRTLQSVIENTTISSSKYQIIVEMYLKLLNEKPSQIVDVTNAFSELVFSSKGEITTLIGDFIPVAIEIAMTTNDQDFAIKGYAIELLTNILVNSPNLREAIMEQSNVDVLQVIMDQLFNYMLTDDKTLRLSLLISLQKLVAAKLETLVEFRRIIHQFIDGILTADIFIFDELGMPTALREDLNILSNCYILIRYIFKFCPLLIPGHKDVEQDPEDTTDVRKWFNAAISMTDIPFEDVAKCALNCTPRMLEYVFLSGEDPTPFLDNYFDIFSDEKSCLPEIKGKAFRVFSKLLKYEATKNNLNQELLQLYIQKAASVFSVNHPFNDEDDEDADEKILDEEDNKLGGGFTTENYEDVCQFFRILLMNHPELFPMDAILNLTQNIGNLRPEVQVYFVSVLNECYNKVQLESIAKTKFEKVMLSTVELCDFTMPPFPIKALNSILQKSPGKINEDVLSAVSEILQSEFSGERFYWETCMAAVAFVCSLIHIQGQNFDNNFLGLVLSKLPVKNEYSFSDLIYSTLSSHITHALYPLVGEEWRRVVIQTIALSDTLLAKMNLSSTTFSTLIQIAKQFIQDDESFVMQLFGEDPISIERIRARIQ</sequence>
<dbReference type="Gene3D" id="1.25.10.10">
    <property type="entry name" value="Leucine-rich Repeat Variant"/>
    <property type="match status" value="2"/>
</dbReference>
<dbReference type="FunCoup" id="A2FEE8">
    <property type="interactions" value="656"/>
</dbReference>
<dbReference type="KEGG" id="tva:4754509"/>
<dbReference type="EMBL" id="DS113746">
    <property type="protein sequence ID" value="EAX96735.1"/>
    <property type="molecule type" value="Genomic_DNA"/>
</dbReference>
<dbReference type="RefSeq" id="XP_001309665.1">
    <property type="nucleotide sequence ID" value="XM_001309664.1"/>
</dbReference>
<dbReference type="InParanoid" id="A2FEE8"/>
<dbReference type="InterPro" id="IPR016024">
    <property type="entry name" value="ARM-type_fold"/>
</dbReference>
<dbReference type="VEuPathDB" id="TrichDB:TVAGG3_0568540"/>
<dbReference type="AlphaFoldDB" id="A2FEE8"/>
<dbReference type="OrthoDB" id="7862313at2759"/>
<proteinExistence type="predicted"/>